<evidence type="ECO:0000313" key="2">
    <source>
        <dbReference type="EMBL" id="CAH9052084.1"/>
    </source>
</evidence>
<accession>A0A9W4QT21</accession>
<sequence length="78" mass="8749">MSWEYLGYLASVLLVISLTMTDVTKLRWFNLLGCIAFTFYGTAIGSVPVAFTNGLLALVNIYHIIKLYRQSRADTKKG</sequence>
<protein>
    <recommendedName>
        <fullName evidence="4">Uroporphyrinogen decarboxylase</fullName>
    </recommendedName>
</protein>
<gene>
    <name evidence="2" type="ORF">PSEHALCIP103_00548</name>
</gene>
<comment type="caution">
    <text evidence="2">The sequence shown here is derived from an EMBL/GenBank/DDBJ whole genome shotgun (WGS) entry which is preliminary data.</text>
</comment>
<name>A0A9W4QT21_PSEHA</name>
<keyword evidence="1" id="KW-0472">Membrane</keyword>
<reference evidence="2" key="1">
    <citation type="submission" date="2022-07" db="EMBL/GenBank/DDBJ databases">
        <authorList>
            <person name="Criscuolo A."/>
        </authorList>
    </citation>
    <scope>NUCLEOTIDE SEQUENCE</scope>
    <source>
        <strain evidence="2">CIP103197</strain>
    </source>
</reference>
<keyword evidence="3" id="KW-1185">Reference proteome</keyword>
<organism evidence="2 3">
    <name type="scientific">Pseudoalteromonas haloplanktis</name>
    <name type="common">Alteromonas haloplanktis</name>
    <dbReference type="NCBI Taxonomy" id="228"/>
    <lineage>
        <taxon>Bacteria</taxon>
        <taxon>Pseudomonadati</taxon>
        <taxon>Pseudomonadota</taxon>
        <taxon>Gammaproteobacteria</taxon>
        <taxon>Alteromonadales</taxon>
        <taxon>Pseudoalteromonadaceae</taxon>
        <taxon>Pseudoalteromonas</taxon>
    </lineage>
</organism>
<dbReference type="AlphaFoldDB" id="A0A9W4QT21"/>
<dbReference type="RefSeq" id="WP_010387650.1">
    <property type="nucleotide sequence ID" value="NZ_CAMAPB010000004.1"/>
</dbReference>
<proteinExistence type="predicted"/>
<evidence type="ECO:0008006" key="4">
    <source>
        <dbReference type="Google" id="ProtNLM"/>
    </source>
</evidence>
<dbReference type="EMBL" id="CAMAPB010000004">
    <property type="protein sequence ID" value="CAH9052084.1"/>
    <property type="molecule type" value="Genomic_DNA"/>
</dbReference>
<feature type="transmembrane region" description="Helical" evidence="1">
    <location>
        <begin position="37"/>
        <end position="62"/>
    </location>
</feature>
<evidence type="ECO:0000256" key="1">
    <source>
        <dbReference type="SAM" id="Phobius"/>
    </source>
</evidence>
<keyword evidence="1" id="KW-0812">Transmembrane</keyword>
<dbReference type="Proteomes" id="UP001152447">
    <property type="component" value="Unassembled WGS sequence"/>
</dbReference>
<keyword evidence="1" id="KW-1133">Transmembrane helix</keyword>
<evidence type="ECO:0000313" key="3">
    <source>
        <dbReference type="Proteomes" id="UP001152447"/>
    </source>
</evidence>